<organism evidence="1 2">
    <name type="scientific">Cedecea davisae DSM 4568</name>
    <dbReference type="NCBI Taxonomy" id="566551"/>
    <lineage>
        <taxon>Bacteria</taxon>
        <taxon>Pseudomonadati</taxon>
        <taxon>Pseudomonadota</taxon>
        <taxon>Gammaproteobacteria</taxon>
        <taxon>Enterobacterales</taxon>
        <taxon>Enterobacteriaceae</taxon>
        <taxon>Cedecea</taxon>
    </lineage>
</organism>
<dbReference type="HOGENOM" id="CLU_3023621_0_0_6"/>
<sequence length="55" mass="6255">MKKNTVGLKRVSLDIENYCTVRLNLHHSSIATKRSGNETAKCDILQNEWIQGLKV</sequence>
<dbReference type="PATRIC" id="fig|566551.4.peg.1912"/>
<proteinExistence type="predicted"/>
<name>S3JUL9_9ENTR</name>
<reference evidence="1 2" key="1">
    <citation type="submission" date="2013-04" db="EMBL/GenBank/DDBJ databases">
        <authorList>
            <person name="Weinstock G."/>
            <person name="Sodergren E."/>
            <person name="Lobos E.A."/>
            <person name="Fulton L."/>
            <person name="Fulton R."/>
            <person name="Courtney L."/>
            <person name="Fronick C."/>
            <person name="O'Laughlin M."/>
            <person name="Godfrey J."/>
            <person name="Wilson R.M."/>
            <person name="Miner T."/>
            <person name="Farmer C."/>
            <person name="Delehaunty K."/>
            <person name="Cordes M."/>
            <person name="Minx P."/>
            <person name="Tomlinson C."/>
            <person name="Chen J."/>
            <person name="Wollam A."/>
            <person name="Pepin K.H."/>
            <person name="Palsikar V.B."/>
            <person name="Zhang X."/>
            <person name="Suruliraj S."/>
            <person name="Perna N.T."/>
            <person name="Plunkett G."/>
            <person name="Warren W."/>
            <person name="Mitreva M."/>
            <person name="Mardis E.R."/>
            <person name="Wilson R.K."/>
        </authorList>
    </citation>
    <scope>NUCLEOTIDE SEQUENCE [LARGE SCALE GENOMIC DNA]</scope>
    <source>
        <strain evidence="1 2">DSM 4568</strain>
    </source>
</reference>
<dbReference type="STRING" id="566551.HMPREF0201_02084"/>
<dbReference type="Proteomes" id="UP000014585">
    <property type="component" value="Unassembled WGS sequence"/>
</dbReference>
<protein>
    <submittedName>
        <fullName evidence="1">Uncharacterized protein</fullName>
    </submittedName>
</protein>
<gene>
    <name evidence="1" type="ORF">HMPREF0201_02084</name>
</gene>
<dbReference type="EMBL" id="ATDT01000020">
    <property type="protein sequence ID" value="EPF16849.1"/>
    <property type="molecule type" value="Genomic_DNA"/>
</dbReference>
<comment type="caution">
    <text evidence="1">The sequence shown here is derived from an EMBL/GenBank/DDBJ whole genome shotgun (WGS) entry which is preliminary data.</text>
</comment>
<dbReference type="AlphaFoldDB" id="S3JUL9"/>
<evidence type="ECO:0000313" key="2">
    <source>
        <dbReference type="Proteomes" id="UP000014585"/>
    </source>
</evidence>
<evidence type="ECO:0000313" key="1">
    <source>
        <dbReference type="EMBL" id="EPF16849.1"/>
    </source>
</evidence>
<accession>S3JUL9</accession>